<comment type="caution">
    <text evidence="2">The sequence shown here is derived from an EMBL/GenBank/DDBJ whole genome shotgun (WGS) entry which is preliminary data.</text>
</comment>
<organism evidence="2 3">
    <name type="scientific">Azospirillum lipoferum</name>
    <dbReference type="NCBI Taxonomy" id="193"/>
    <lineage>
        <taxon>Bacteria</taxon>
        <taxon>Pseudomonadati</taxon>
        <taxon>Pseudomonadota</taxon>
        <taxon>Alphaproteobacteria</taxon>
        <taxon>Rhodospirillales</taxon>
        <taxon>Azospirillaceae</taxon>
        <taxon>Azospirillum</taxon>
    </lineage>
</organism>
<dbReference type="Pfam" id="PF05598">
    <property type="entry name" value="DUF772"/>
    <property type="match status" value="1"/>
</dbReference>
<name>A0A5A9FU23_AZOLI</name>
<dbReference type="EMBL" id="VTTN01000038">
    <property type="protein sequence ID" value="KAA0585690.1"/>
    <property type="molecule type" value="Genomic_DNA"/>
</dbReference>
<feature type="domain" description="Transposase InsH N-terminal" evidence="1">
    <location>
        <begin position="21"/>
        <end position="114"/>
    </location>
</feature>
<reference evidence="2 3" key="1">
    <citation type="submission" date="2019-08" db="EMBL/GenBank/DDBJ databases">
        <authorList>
            <person name="Grouzdev D."/>
            <person name="Tikhonova E."/>
            <person name="Kravchenko I."/>
        </authorList>
    </citation>
    <scope>NUCLEOTIDE SEQUENCE [LARGE SCALE GENOMIC DNA]</scope>
    <source>
        <strain evidence="2 3">59b</strain>
    </source>
</reference>
<dbReference type="PANTHER" id="PTHR35604:SF2">
    <property type="entry name" value="TRANSPOSASE INSH FOR INSERTION SEQUENCE ELEMENT IS5A-RELATED"/>
    <property type="match status" value="1"/>
</dbReference>
<evidence type="ECO:0000259" key="1">
    <source>
        <dbReference type="Pfam" id="PF05598"/>
    </source>
</evidence>
<protein>
    <submittedName>
        <fullName evidence="2">Transposase</fullName>
    </submittedName>
</protein>
<sequence>MSLHAQPSVPSVPEETVRVAHAAFPRGNPYLTLRDDLGSAFVDKDFNDLYPKRGRPTYPPWRLALVTLLQFREGLSDRQAAEAVRARIDWKYLLGLDLTDAGFDHSVLTEFRGRLLAGGGPRNAS</sequence>
<keyword evidence="3" id="KW-1185">Reference proteome</keyword>
<accession>A0A5A9FU23</accession>
<dbReference type="OrthoDB" id="9774608at2"/>
<evidence type="ECO:0000313" key="3">
    <source>
        <dbReference type="Proteomes" id="UP000324927"/>
    </source>
</evidence>
<proteinExistence type="predicted"/>
<dbReference type="RefSeq" id="WP_149235705.1">
    <property type="nucleotide sequence ID" value="NZ_VTTN01000038.1"/>
</dbReference>
<dbReference type="InterPro" id="IPR008490">
    <property type="entry name" value="Transposase_InsH_N"/>
</dbReference>
<dbReference type="AlphaFoldDB" id="A0A5A9FU23"/>
<feature type="non-terminal residue" evidence="2">
    <location>
        <position position="125"/>
    </location>
</feature>
<evidence type="ECO:0000313" key="2">
    <source>
        <dbReference type="EMBL" id="KAA0585690.1"/>
    </source>
</evidence>
<dbReference type="PANTHER" id="PTHR35604">
    <property type="entry name" value="TRANSPOSASE INSH FOR INSERTION SEQUENCE ELEMENT IS5A-RELATED"/>
    <property type="match status" value="1"/>
</dbReference>
<gene>
    <name evidence="2" type="ORF">FZ942_35350</name>
</gene>
<dbReference type="Proteomes" id="UP000324927">
    <property type="component" value="Unassembled WGS sequence"/>
</dbReference>